<comment type="similarity">
    <text evidence="3 10 13">Belongs to the IPP transferase family.</text>
</comment>
<evidence type="ECO:0000256" key="9">
    <source>
        <dbReference type="ARBA" id="ARBA00049563"/>
    </source>
</evidence>
<name>A0ABU0JB32_9HYPH</name>
<feature type="site" description="Interaction with substrate tRNA" evidence="10">
    <location>
        <position position="126"/>
    </location>
</feature>
<dbReference type="Gene3D" id="1.10.20.140">
    <property type="match status" value="1"/>
</dbReference>
<evidence type="ECO:0000313" key="14">
    <source>
        <dbReference type="EMBL" id="MDQ0471469.1"/>
    </source>
</evidence>
<protein>
    <recommendedName>
        <fullName evidence="10">tRNA dimethylallyltransferase</fullName>
        <ecNumber evidence="10">2.5.1.75</ecNumber>
    </recommendedName>
    <alternativeName>
        <fullName evidence="10">Dimethylallyl diphosphate:tRNA dimethylallyltransferase</fullName>
        <shortName evidence="10">DMAPP:tRNA dimethylallyltransferase</shortName>
        <shortName evidence="10">DMATase</shortName>
    </alternativeName>
    <alternativeName>
        <fullName evidence="10">Isopentenyl-diphosphate:tRNA isopentenyltransferase</fullName>
        <shortName evidence="10">IPP transferase</shortName>
        <shortName evidence="10">IPPT</shortName>
        <shortName evidence="10">IPTase</shortName>
    </alternativeName>
</protein>
<dbReference type="Gene3D" id="3.40.50.300">
    <property type="entry name" value="P-loop containing nucleotide triphosphate hydrolases"/>
    <property type="match status" value="1"/>
</dbReference>
<reference evidence="14 15" key="1">
    <citation type="submission" date="2023-07" db="EMBL/GenBank/DDBJ databases">
        <title>Genomic Encyclopedia of Type Strains, Phase IV (KMG-IV): sequencing the most valuable type-strain genomes for metagenomic binning, comparative biology and taxonomic classification.</title>
        <authorList>
            <person name="Goeker M."/>
        </authorList>
    </citation>
    <scope>NUCLEOTIDE SEQUENCE [LARGE SCALE GENOMIC DNA]</scope>
    <source>
        <strain evidence="14 15">DSM 19619</strain>
    </source>
</reference>
<evidence type="ECO:0000256" key="11">
    <source>
        <dbReference type="RuleBase" id="RU003783"/>
    </source>
</evidence>
<keyword evidence="7 10" id="KW-0067">ATP-binding</keyword>
<dbReference type="NCBIfam" id="TIGR00174">
    <property type="entry name" value="miaA"/>
    <property type="match status" value="1"/>
</dbReference>
<organism evidence="14 15">
    <name type="scientific">Labrys wisconsinensis</name>
    <dbReference type="NCBI Taxonomy" id="425677"/>
    <lineage>
        <taxon>Bacteria</taxon>
        <taxon>Pseudomonadati</taxon>
        <taxon>Pseudomonadota</taxon>
        <taxon>Alphaproteobacteria</taxon>
        <taxon>Hyphomicrobiales</taxon>
        <taxon>Xanthobacteraceae</taxon>
        <taxon>Labrys</taxon>
    </lineage>
</organism>
<dbReference type="CDD" id="cd02019">
    <property type="entry name" value="NK"/>
    <property type="match status" value="1"/>
</dbReference>
<dbReference type="RefSeq" id="WP_307276671.1">
    <property type="nucleotide sequence ID" value="NZ_JAUSVX010000009.1"/>
</dbReference>
<dbReference type="EC" id="2.5.1.75" evidence="10"/>
<keyword evidence="5 10" id="KW-0819">tRNA processing</keyword>
<dbReference type="InterPro" id="IPR039657">
    <property type="entry name" value="Dimethylallyltransferase"/>
</dbReference>
<evidence type="ECO:0000256" key="6">
    <source>
        <dbReference type="ARBA" id="ARBA00022741"/>
    </source>
</evidence>
<dbReference type="InterPro" id="IPR027417">
    <property type="entry name" value="P-loop_NTPase"/>
</dbReference>
<dbReference type="SUPFAM" id="SSF52540">
    <property type="entry name" value="P-loop containing nucleoside triphosphate hydrolases"/>
    <property type="match status" value="1"/>
</dbReference>
<evidence type="ECO:0000256" key="8">
    <source>
        <dbReference type="ARBA" id="ARBA00022842"/>
    </source>
</evidence>
<keyword evidence="6 10" id="KW-0547">Nucleotide-binding</keyword>
<evidence type="ECO:0000313" key="15">
    <source>
        <dbReference type="Proteomes" id="UP001242480"/>
    </source>
</evidence>
<evidence type="ECO:0000256" key="10">
    <source>
        <dbReference type="HAMAP-Rule" id="MF_00185"/>
    </source>
</evidence>
<evidence type="ECO:0000256" key="5">
    <source>
        <dbReference type="ARBA" id="ARBA00022694"/>
    </source>
</evidence>
<gene>
    <name evidence="10" type="primary">miaA</name>
    <name evidence="14" type="ORF">QO011_004494</name>
</gene>
<accession>A0ABU0JB32</accession>
<keyword evidence="15" id="KW-1185">Reference proteome</keyword>
<evidence type="ECO:0000256" key="7">
    <source>
        <dbReference type="ARBA" id="ARBA00022840"/>
    </source>
</evidence>
<keyword evidence="8 10" id="KW-0460">Magnesium</keyword>
<evidence type="ECO:0000256" key="2">
    <source>
        <dbReference type="ARBA" id="ARBA00003213"/>
    </source>
</evidence>
<comment type="caution">
    <text evidence="14">The sequence shown here is derived from an EMBL/GenBank/DDBJ whole genome shotgun (WGS) entry which is preliminary data.</text>
</comment>
<comment type="caution">
    <text evidence="10">Lacks conserved residue(s) required for the propagation of feature annotation.</text>
</comment>
<dbReference type="Pfam" id="PF01715">
    <property type="entry name" value="IPPT"/>
    <property type="match status" value="1"/>
</dbReference>
<dbReference type="PANTHER" id="PTHR11088">
    <property type="entry name" value="TRNA DIMETHYLALLYLTRANSFERASE"/>
    <property type="match status" value="1"/>
</dbReference>
<evidence type="ECO:0000256" key="1">
    <source>
        <dbReference type="ARBA" id="ARBA00001946"/>
    </source>
</evidence>
<dbReference type="GO" id="GO:0052381">
    <property type="term" value="F:tRNA dimethylallyltransferase activity"/>
    <property type="evidence" value="ECO:0007669"/>
    <property type="project" value="UniProtKB-EC"/>
</dbReference>
<dbReference type="Proteomes" id="UP001242480">
    <property type="component" value="Unassembled WGS sequence"/>
</dbReference>
<feature type="binding site" evidence="10">
    <location>
        <begin position="13"/>
        <end position="20"/>
    </location>
    <ligand>
        <name>ATP</name>
        <dbReference type="ChEBI" id="CHEBI:30616"/>
    </ligand>
</feature>
<sequence>MSADRIDAVLLAGPTASGKSALALALAERFGGEIVNADSMQVYADLAVLTARPGPSETARAPHLLYGHVDGAINYSVGRWYAQAGAAIEAVRRRGRLPIVVGGTGLYFKALERGLAEMPAVPEAVREAVRADAEDEETPALHGRLAQVDPDSAARLRPSDRQRILRALEVYAATGRPLSLWQGQPHSQPLVEAACCLRLFLAPERAALYAGIDARFGTMLAAGALTEVARLAARGLDPALPVMRAHGVPWLIRHLGGAVDLEAAAAGAKADTRHYAKRQFTWFRHQMPGWTFLPPSEAPAAAAAALARGR</sequence>
<comment type="catalytic activity">
    <reaction evidence="9 10 11">
        <text>adenosine(37) in tRNA + dimethylallyl diphosphate = N(6)-dimethylallyladenosine(37) in tRNA + diphosphate</text>
        <dbReference type="Rhea" id="RHEA:26482"/>
        <dbReference type="Rhea" id="RHEA-COMP:10162"/>
        <dbReference type="Rhea" id="RHEA-COMP:10375"/>
        <dbReference type="ChEBI" id="CHEBI:33019"/>
        <dbReference type="ChEBI" id="CHEBI:57623"/>
        <dbReference type="ChEBI" id="CHEBI:74411"/>
        <dbReference type="ChEBI" id="CHEBI:74415"/>
        <dbReference type="EC" id="2.5.1.75"/>
    </reaction>
</comment>
<dbReference type="HAMAP" id="MF_00185">
    <property type="entry name" value="IPP_trans"/>
    <property type="match status" value="1"/>
</dbReference>
<evidence type="ECO:0000256" key="12">
    <source>
        <dbReference type="RuleBase" id="RU003784"/>
    </source>
</evidence>
<comment type="cofactor">
    <cofactor evidence="1 10">
        <name>Mg(2+)</name>
        <dbReference type="ChEBI" id="CHEBI:18420"/>
    </cofactor>
</comment>
<evidence type="ECO:0000256" key="13">
    <source>
        <dbReference type="RuleBase" id="RU003785"/>
    </source>
</evidence>
<evidence type="ECO:0000256" key="4">
    <source>
        <dbReference type="ARBA" id="ARBA00022679"/>
    </source>
</evidence>
<comment type="subunit">
    <text evidence="10">Monomer.</text>
</comment>
<comment type="function">
    <text evidence="2 10 12">Catalyzes the transfer of a dimethylallyl group onto the adenine at position 37 in tRNAs that read codons beginning with uridine, leading to the formation of N6-(dimethylallyl)adenosine (i(6)A).</text>
</comment>
<dbReference type="InterPro" id="IPR018022">
    <property type="entry name" value="IPT"/>
</dbReference>
<dbReference type="EMBL" id="JAUSVX010000009">
    <property type="protein sequence ID" value="MDQ0471469.1"/>
    <property type="molecule type" value="Genomic_DNA"/>
</dbReference>
<proteinExistence type="inferred from homology"/>
<feature type="binding site" evidence="10">
    <location>
        <begin position="15"/>
        <end position="20"/>
    </location>
    <ligand>
        <name>substrate</name>
    </ligand>
</feature>
<feature type="region of interest" description="Interaction with substrate tRNA" evidence="10">
    <location>
        <begin position="162"/>
        <end position="166"/>
    </location>
</feature>
<keyword evidence="4 10" id="KW-0808">Transferase</keyword>
<feature type="site" description="Interaction with substrate tRNA" evidence="10">
    <location>
        <position position="104"/>
    </location>
</feature>
<feature type="region of interest" description="Interaction with substrate tRNA" evidence="10">
    <location>
        <begin position="38"/>
        <end position="41"/>
    </location>
</feature>
<evidence type="ECO:0000256" key="3">
    <source>
        <dbReference type="ARBA" id="ARBA00005842"/>
    </source>
</evidence>
<dbReference type="PANTHER" id="PTHR11088:SF60">
    <property type="entry name" value="TRNA DIMETHYLALLYLTRANSFERASE"/>
    <property type="match status" value="1"/>
</dbReference>